<dbReference type="GO" id="GO:0034204">
    <property type="term" value="P:lipid translocation"/>
    <property type="evidence" value="ECO:0007669"/>
    <property type="project" value="TreeGrafter"/>
</dbReference>
<dbReference type="GO" id="GO:0008360">
    <property type="term" value="P:regulation of cell shape"/>
    <property type="evidence" value="ECO:0007669"/>
    <property type="project" value="UniProtKB-UniRule"/>
</dbReference>
<comment type="function">
    <text evidence="8 10 11">Involved in peptidoglycan biosynthesis. Transports lipid-linked peptidoglycan precursors from the inner to the outer leaflet of the cytoplasmic membrane.</text>
</comment>
<dbReference type="InterPro" id="IPR004268">
    <property type="entry name" value="MurJ"/>
</dbReference>
<comment type="similarity">
    <text evidence="9 10 11">Belongs to the MurJ/MviN family.</text>
</comment>
<dbReference type="Proteomes" id="UP000031552">
    <property type="component" value="Unassembled WGS sequence"/>
</dbReference>
<evidence type="ECO:0000256" key="8">
    <source>
        <dbReference type="ARBA" id="ARBA00060041"/>
    </source>
</evidence>
<keyword evidence="13" id="KW-1185">Reference proteome</keyword>
<feature type="transmembrane region" description="Helical" evidence="10">
    <location>
        <begin position="312"/>
        <end position="330"/>
    </location>
</feature>
<dbReference type="GO" id="GO:0009252">
    <property type="term" value="P:peptidoglycan biosynthetic process"/>
    <property type="evidence" value="ECO:0007669"/>
    <property type="project" value="UniProtKB-UniRule"/>
</dbReference>
<evidence type="ECO:0000256" key="7">
    <source>
        <dbReference type="ARBA" id="ARBA00023136"/>
    </source>
</evidence>
<evidence type="ECO:0000313" key="12">
    <source>
        <dbReference type="EMBL" id="CDR32989.1"/>
    </source>
</evidence>
<dbReference type="HAMAP" id="MF_02078">
    <property type="entry name" value="MurJ_MviN"/>
    <property type="match status" value="1"/>
</dbReference>
<dbReference type="InterPro" id="IPR051050">
    <property type="entry name" value="Lipid_II_flippase_MurJ/MviN"/>
</dbReference>
<evidence type="ECO:0000256" key="3">
    <source>
        <dbReference type="ARBA" id="ARBA00022692"/>
    </source>
</evidence>
<proteinExistence type="inferred from homology"/>
<feature type="transmembrane region" description="Helical" evidence="10">
    <location>
        <begin position="89"/>
        <end position="116"/>
    </location>
</feature>
<dbReference type="AlphaFoldDB" id="A0A090DVH4"/>
<dbReference type="UniPathway" id="UPA00219"/>
<reference evidence="12" key="1">
    <citation type="submission" date="2013-12" db="EMBL/GenBank/DDBJ databases">
        <authorList>
            <person name="Linke B."/>
        </authorList>
    </citation>
    <scope>NUCLEOTIDE SEQUENCE [LARGE SCALE GENOMIC DNA]</scope>
    <source>
        <strain evidence="12">CRIB-18</strain>
    </source>
</reference>
<dbReference type="CDD" id="cd13123">
    <property type="entry name" value="MATE_MurJ_like"/>
    <property type="match status" value="1"/>
</dbReference>
<dbReference type="PANTHER" id="PTHR47019:SF1">
    <property type="entry name" value="LIPID II FLIPPASE MURJ"/>
    <property type="match status" value="1"/>
</dbReference>
<name>A0A090DVH4_9BACT</name>
<comment type="caution">
    <text evidence="10">Lacks conserved residue(s) required for the propagation of feature annotation.</text>
</comment>
<evidence type="ECO:0000256" key="11">
    <source>
        <dbReference type="PIRNR" id="PIRNR002869"/>
    </source>
</evidence>
<comment type="caution">
    <text evidence="12">The sequence shown here is derived from an EMBL/GenBank/DDBJ whole genome shotgun (WGS) entry which is preliminary data.</text>
</comment>
<keyword evidence="6 10" id="KW-1133">Transmembrane helix</keyword>
<dbReference type="GO" id="GO:0071555">
    <property type="term" value="P:cell wall organization"/>
    <property type="evidence" value="ECO:0007669"/>
    <property type="project" value="UniProtKB-UniRule"/>
</dbReference>
<protein>
    <recommendedName>
        <fullName evidence="10">Probable lipid II flippase MurJ</fullName>
    </recommendedName>
</protein>
<dbReference type="PIRSF" id="PIRSF002869">
    <property type="entry name" value="MviN"/>
    <property type="match status" value="1"/>
</dbReference>
<feature type="transmembrane region" description="Helical" evidence="10">
    <location>
        <begin position="484"/>
        <end position="503"/>
    </location>
</feature>
<dbReference type="NCBIfam" id="TIGR01695">
    <property type="entry name" value="murJ_mviN"/>
    <property type="match status" value="1"/>
</dbReference>
<feature type="transmembrane region" description="Helical" evidence="10">
    <location>
        <begin position="357"/>
        <end position="378"/>
    </location>
</feature>
<keyword evidence="10 11" id="KW-0961">Cell wall biogenesis/degradation</keyword>
<feature type="transmembrane region" description="Helical" evidence="10">
    <location>
        <begin position="385"/>
        <end position="407"/>
    </location>
</feature>
<evidence type="ECO:0000256" key="6">
    <source>
        <dbReference type="ARBA" id="ARBA00022989"/>
    </source>
</evidence>
<dbReference type="eggNOG" id="COG0728">
    <property type="taxonomic scope" value="Bacteria"/>
</dbReference>
<keyword evidence="10 11" id="KW-0813">Transport</keyword>
<evidence type="ECO:0000256" key="5">
    <source>
        <dbReference type="ARBA" id="ARBA00022984"/>
    </source>
</evidence>
<reference evidence="12" key="2">
    <citation type="submission" date="2014-09" db="EMBL/GenBank/DDBJ databases">
        <title>Criblamydia sequanensis harbors a mega-plasmid encoding arsenite resistance.</title>
        <authorList>
            <person name="Bertelli C."/>
            <person name="Goesmann A."/>
            <person name="Greub G."/>
        </authorList>
    </citation>
    <scope>NUCLEOTIDE SEQUENCE [LARGE SCALE GENOMIC DNA]</scope>
    <source>
        <strain evidence="12">CRIB-18</strain>
    </source>
</reference>
<organism evidence="12 13">
    <name type="scientific">Candidatus Criblamydia sequanensis CRIB-18</name>
    <dbReference type="NCBI Taxonomy" id="1437425"/>
    <lineage>
        <taxon>Bacteria</taxon>
        <taxon>Pseudomonadati</taxon>
        <taxon>Chlamydiota</taxon>
        <taxon>Chlamydiia</taxon>
        <taxon>Parachlamydiales</taxon>
        <taxon>Candidatus Criblamydiaceae</taxon>
        <taxon>Candidatus Criblamydia</taxon>
    </lineage>
</organism>
<dbReference type="GO" id="GO:0015648">
    <property type="term" value="F:lipid-linked peptidoglycan transporter activity"/>
    <property type="evidence" value="ECO:0007669"/>
    <property type="project" value="UniProtKB-UniRule"/>
</dbReference>
<keyword evidence="4 10" id="KW-0133">Cell shape</keyword>
<evidence type="ECO:0000256" key="2">
    <source>
        <dbReference type="ARBA" id="ARBA00022475"/>
    </source>
</evidence>
<dbReference type="Pfam" id="PF03023">
    <property type="entry name" value="MurJ"/>
    <property type="match status" value="1"/>
</dbReference>
<dbReference type="GO" id="GO:0005886">
    <property type="term" value="C:plasma membrane"/>
    <property type="evidence" value="ECO:0007669"/>
    <property type="project" value="UniProtKB-SubCell"/>
</dbReference>
<keyword evidence="2 10" id="KW-1003">Cell membrane</keyword>
<dbReference type="PANTHER" id="PTHR47019">
    <property type="entry name" value="LIPID II FLIPPASE MURJ"/>
    <property type="match status" value="1"/>
</dbReference>
<sequence length="515" mass="56862">MTKQDSVHTIFKHAGHFFSGTLLSRLSGLGRDIAMAYAFGAGSTISSFLVAFRLAHLLRRLFGESALNSGFIPIYEEFKSKNASAAKSFFINNALFLSFLLTILILALMGLLTLLRLCEVFSSSANDIIYLTTLMLPSLLFICLFGLNSALLQAEGSFFLPGIAPVFFNLIWILGALSLSYKKDAAMPDLCLFIILACFFQWAITLPKLYQKLSTQKSEASYKWRLSDAKALFKPISLSMVGIAATQVNSALDTVFAKMASSEGPAYLWYAIRIEQFPLSLFGVALSTALLPPLTRSFKQGNLEKGKKFLSFAIAAAGAILLPLTLALYVSGETVVSLIFNHGLFNERDAYETAKCLYGYALGLVPQALVMILAPAFYAKKEFRLPVLASITTVILNIFLNSLFVAFHFGPSSIALATSLSSFVNVIILSANLEKALKGDLYVLFWKNSGKAALFGFLFVSLVLSFEHFISLKENSLLDHFLKFSLHSLFFMAAFAYFWLNILKENRSIRVSKTF</sequence>
<dbReference type="RefSeq" id="WP_053331658.1">
    <property type="nucleotide sequence ID" value="NZ_CCEJ010000001.1"/>
</dbReference>
<feature type="transmembrane region" description="Helical" evidence="10">
    <location>
        <begin position="128"/>
        <end position="147"/>
    </location>
</feature>
<dbReference type="PRINTS" id="PR01806">
    <property type="entry name" value="VIRFACTRMVIN"/>
</dbReference>
<dbReference type="EMBL" id="CCEJ010000001">
    <property type="protein sequence ID" value="CDR32989.1"/>
    <property type="molecule type" value="Genomic_DNA"/>
</dbReference>
<feature type="transmembrane region" description="Helical" evidence="10">
    <location>
        <begin position="33"/>
        <end position="52"/>
    </location>
</feature>
<feature type="transmembrane region" description="Helical" evidence="10">
    <location>
        <begin position="159"/>
        <end position="181"/>
    </location>
</feature>
<evidence type="ECO:0000256" key="4">
    <source>
        <dbReference type="ARBA" id="ARBA00022960"/>
    </source>
</evidence>
<comment type="subcellular location">
    <subcellularLocation>
        <location evidence="1 10">Cell membrane</location>
        <topology evidence="1 10">Multi-pass membrane protein</topology>
    </subcellularLocation>
</comment>
<feature type="transmembrane region" description="Helical" evidence="10">
    <location>
        <begin position="413"/>
        <end position="431"/>
    </location>
</feature>
<keyword evidence="3 10" id="KW-0812">Transmembrane</keyword>
<comment type="pathway">
    <text evidence="10">Cell wall biogenesis; peptidoglycan biosynthesis.</text>
</comment>
<gene>
    <name evidence="12" type="primary">mviN</name>
    <name evidence="10" type="synonym">murJ</name>
    <name evidence="12" type="ORF">CSEC_0149</name>
</gene>
<evidence type="ECO:0000256" key="10">
    <source>
        <dbReference type="HAMAP-Rule" id="MF_02078"/>
    </source>
</evidence>
<feature type="transmembrane region" description="Helical" evidence="10">
    <location>
        <begin position="187"/>
        <end position="210"/>
    </location>
</feature>
<keyword evidence="7 10" id="KW-0472">Membrane</keyword>
<dbReference type="OrthoDB" id="9804143at2"/>
<dbReference type="STRING" id="1437425.CSEC_0149"/>
<accession>A0A090DVH4</accession>
<evidence type="ECO:0000313" key="13">
    <source>
        <dbReference type="Proteomes" id="UP000031552"/>
    </source>
</evidence>
<keyword evidence="5 10" id="KW-0573">Peptidoglycan synthesis</keyword>
<evidence type="ECO:0000256" key="9">
    <source>
        <dbReference type="ARBA" id="ARBA00061532"/>
    </source>
</evidence>
<feature type="transmembrane region" description="Helical" evidence="10">
    <location>
        <begin position="452"/>
        <end position="472"/>
    </location>
</feature>
<evidence type="ECO:0000256" key="1">
    <source>
        <dbReference type="ARBA" id="ARBA00004651"/>
    </source>
</evidence>